<keyword evidence="1" id="KW-1133">Transmembrane helix</keyword>
<dbReference type="WBParaSite" id="jg7869">
    <property type="protein sequence ID" value="jg7869"/>
    <property type="gene ID" value="jg7869"/>
</dbReference>
<dbReference type="GO" id="GO:0016491">
    <property type="term" value="F:oxidoreductase activity"/>
    <property type="evidence" value="ECO:0007669"/>
    <property type="project" value="TreeGrafter"/>
</dbReference>
<name>A0A915ENR4_9BILA</name>
<dbReference type="Pfam" id="PF00106">
    <property type="entry name" value="adh_short"/>
    <property type="match status" value="1"/>
</dbReference>
<evidence type="ECO:0000313" key="3">
    <source>
        <dbReference type="WBParaSite" id="jg7869"/>
    </source>
</evidence>
<keyword evidence="1" id="KW-0812">Transmembrane</keyword>
<organism evidence="2 3">
    <name type="scientific">Ditylenchus dipsaci</name>
    <dbReference type="NCBI Taxonomy" id="166011"/>
    <lineage>
        <taxon>Eukaryota</taxon>
        <taxon>Metazoa</taxon>
        <taxon>Ecdysozoa</taxon>
        <taxon>Nematoda</taxon>
        <taxon>Chromadorea</taxon>
        <taxon>Rhabditida</taxon>
        <taxon>Tylenchina</taxon>
        <taxon>Tylenchomorpha</taxon>
        <taxon>Sphaerularioidea</taxon>
        <taxon>Anguinidae</taxon>
        <taxon>Anguininae</taxon>
        <taxon>Ditylenchus</taxon>
    </lineage>
</organism>
<dbReference type="SUPFAM" id="SSF51735">
    <property type="entry name" value="NAD(P)-binding Rossmann-fold domains"/>
    <property type="match status" value="1"/>
</dbReference>
<dbReference type="InterPro" id="IPR036291">
    <property type="entry name" value="NAD(P)-bd_dom_sf"/>
</dbReference>
<dbReference type="InterPro" id="IPR002347">
    <property type="entry name" value="SDR_fam"/>
</dbReference>
<keyword evidence="2" id="KW-1185">Reference proteome</keyword>
<dbReference type="GO" id="GO:0008202">
    <property type="term" value="P:steroid metabolic process"/>
    <property type="evidence" value="ECO:0007669"/>
    <property type="project" value="TreeGrafter"/>
</dbReference>
<dbReference type="AlphaFoldDB" id="A0A915ENR4"/>
<sequence length="224" mass="25150">MWSVCTYLAELLAWPISVFLCFLPIYYFLRFCWESIELPGRQKRAVFISGCDTGFGRLLAVKCAQTGIPCYAGCLTTKGQESLAEETQNSKHPAVVLSLDVAKDDSVNQAAKLVKEHLAKVDHELFAVVNNAGIFSIHGPDAWTSIEHYQRSIEVNLYGVIRCTHAFMPLLKKSKGRAYMDTIRLELSQYAICCLLEPGIFRTNLLDDKHGQASARHWDGYLLS</sequence>
<feature type="transmembrane region" description="Helical" evidence="1">
    <location>
        <begin position="12"/>
        <end position="33"/>
    </location>
</feature>
<dbReference type="Gene3D" id="3.40.50.720">
    <property type="entry name" value="NAD(P)-binding Rossmann-like Domain"/>
    <property type="match status" value="1"/>
</dbReference>
<accession>A0A915ENR4</accession>
<evidence type="ECO:0000256" key="1">
    <source>
        <dbReference type="SAM" id="Phobius"/>
    </source>
</evidence>
<proteinExistence type="predicted"/>
<keyword evidence="1" id="KW-0472">Membrane</keyword>
<reference evidence="3" key="1">
    <citation type="submission" date="2022-11" db="UniProtKB">
        <authorList>
            <consortium name="WormBaseParasite"/>
        </authorList>
    </citation>
    <scope>IDENTIFICATION</scope>
</reference>
<dbReference type="PANTHER" id="PTHR43313">
    <property type="entry name" value="SHORT-CHAIN DEHYDROGENASE/REDUCTASE FAMILY 9C"/>
    <property type="match status" value="1"/>
</dbReference>
<dbReference type="Proteomes" id="UP000887574">
    <property type="component" value="Unplaced"/>
</dbReference>
<protein>
    <submittedName>
        <fullName evidence="3">Uncharacterized protein</fullName>
    </submittedName>
</protein>
<evidence type="ECO:0000313" key="2">
    <source>
        <dbReference type="Proteomes" id="UP000887574"/>
    </source>
</evidence>
<dbReference type="PANTHER" id="PTHR43313:SF34">
    <property type="entry name" value="RETINOL DEHYDROGENASE 7"/>
    <property type="match status" value="1"/>
</dbReference>